<organism evidence="3 4">
    <name type="scientific">Fluviicola chungangensis</name>
    <dbReference type="NCBI Taxonomy" id="2597671"/>
    <lineage>
        <taxon>Bacteria</taxon>
        <taxon>Pseudomonadati</taxon>
        <taxon>Bacteroidota</taxon>
        <taxon>Flavobacteriia</taxon>
        <taxon>Flavobacteriales</taxon>
        <taxon>Crocinitomicaceae</taxon>
        <taxon>Fluviicola</taxon>
    </lineage>
</organism>
<dbReference type="GO" id="GO:0005737">
    <property type="term" value="C:cytoplasm"/>
    <property type="evidence" value="ECO:0007669"/>
    <property type="project" value="TreeGrafter"/>
</dbReference>
<evidence type="ECO:0000259" key="2">
    <source>
        <dbReference type="Pfam" id="PF04909"/>
    </source>
</evidence>
<keyword evidence="3" id="KW-0378">Hydrolase</keyword>
<evidence type="ECO:0000256" key="1">
    <source>
        <dbReference type="ARBA" id="ARBA00023239"/>
    </source>
</evidence>
<evidence type="ECO:0000313" key="4">
    <source>
        <dbReference type="Proteomes" id="UP000316008"/>
    </source>
</evidence>
<dbReference type="GO" id="GO:0016787">
    <property type="term" value="F:hydrolase activity"/>
    <property type="evidence" value="ECO:0007669"/>
    <property type="project" value="UniProtKB-KW"/>
</dbReference>
<dbReference type="InterPro" id="IPR006680">
    <property type="entry name" value="Amidohydro-rel"/>
</dbReference>
<name>A0A556MRD8_9FLAO</name>
<dbReference type="InterPro" id="IPR032465">
    <property type="entry name" value="ACMSD"/>
</dbReference>
<dbReference type="SUPFAM" id="SSF51556">
    <property type="entry name" value="Metallo-dependent hydrolases"/>
    <property type="match status" value="1"/>
</dbReference>
<keyword evidence="4" id="KW-1185">Reference proteome</keyword>
<dbReference type="OrthoDB" id="9777673at2"/>
<dbReference type="Proteomes" id="UP000316008">
    <property type="component" value="Unassembled WGS sequence"/>
</dbReference>
<dbReference type="Gene3D" id="3.20.20.140">
    <property type="entry name" value="Metal-dependent hydrolases"/>
    <property type="match status" value="1"/>
</dbReference>
<dbReference type="PANTHER" id="PTHR21240">
    <property type="entry name" value="2-AMINO-3-CARBOXYLMUCONATE-6-SEMIALDEHYDE DECARBOXYLASE"/>
    <property type="match status" value="1"/>
</dbReference>
<evidence type="ECO:0000313" key="3">
    <source>
        <dbReference type="EMBL" id="TSJ42501.1"/>
    </source>
</evidence>
<comment type="caution">
    <text evidence="3">The sequence shown here is derived from an EMBL/GenBank/DDBJ whole genome shotgun (WGS) entry which is preliminary data.</text>
</comment>
<dbReference type="Pfam" id="PF04909">
    <property type="entry name" value="Amidohydro_2"/>
    <property type="match status" value="1"/>
</dbReference>
<dbReference type="RefSeq" id="WP_144333454.1">
    <property type="nucleotide sequence ID" value="NZ_VLPL01000005.1"/>
</dbReference>
<dbReference type="EMBL" id="VLPL01000005">
    <property type="protein sequence ID" value="TSJ42501.1"/>
    <property type="molecule type" value="Genomic_DNA"/>
</dbReference>
<proteinExistence type="predicted"/>
<gene>
    <name evidence="3" type="ORF">FO442_12095</name>
</gene>
<keyword evidence="1" id="KW-0456">Lyase</keyword>
<dbReference type="InterPro" id="IPR032466">
    <property type="entry name" value="Metal_Hydrolase"/>
</dbReference>
<dbReference type="PANTHER" id="PTHR21240:SF28">
    <property type="entry name" value="ISO-OROTATE DECARBOXYLASE (EUROFUNG)"/>
    <property type="match status" value="1"/>
</dbReference>
<dbReference type="AlphaFoldDB" id="A0A556MRD8"/>
<reference evidence="3 4" key="1">
    <citation type="submission" date="2019-07" db="EMBL/GenBank/DDBJ databases">
        <authorList>
            <person name="Huq M.A."/>
        </authorList>
    </citation>
    <scope>NUCLEOTIDE SEQUENCE [LARGE SCALE GENOMIC DNA]</scope>
    <source>
        <strain evidence="3 4">MAH-3</strain>
    </source>
</reference>
<sequence>MQKLKINGHGHILPEPSEIPKFMREKKLFWIDDDKKFMRQDDWARPITDPSFFFDEKIEWMERHNIDHGVMLNLSQVYCNGWSRQDAFDAIRWQNDFNASVQERRPDKFTSGFVVQPLYMEDALNEIRRCVEGLNMNLLCLPTHFLNKDNEWLSVVDDSTLPLFDLANEYKLAIEIHPYDGEKMVALKDMYWRFHLVWMMAQTADTLHMYALKDFVNKYPDIRTCFAHGCMLGQANYGRRLQGFDGRPDLFTETRDPRASLGHPNLFFDTLVHDSYTLQLLKIRVGSSQIVSGLDDPYPLGEMEGVANSYPGRVIDFAVEVGILDQKESDAIWYDNVLRWLGKTSI</sequence>
<protein>
    <submittedName>
        <fullName evidence="3">Amidohydrolase family protein</fullName>
    </submittedName>
</protein>
<feature type="domain" description="Amidohydrolase-related" evidence="2">
    <location>
        <begin position="94"/>
        <end position="341"/>
    </location>
</feature>
<dbReference type="GO" id="GO:0019748">
    <property type="term" value="P:secondary metabolic process"/>
    <property type="evidence" value="ECO:0007669"/>
    <property type="project" value="TreeGrafter"/>
</dbReference>
<dbReference type="GO" id="GO:0016831">
    <property type="term" value="F:carboxy-lyase activity"/>
    <property type="evidence" value="ECO:0007669"/>
    <property type="project" value="InterPro"/>
</dbReference>
<accession>A0A556MRD8</accession>